<evidence type="ECO:0000256" key="1">
    <source>
        <dbReference type="SAM" id="SignalP"/>
    </source>
</evidence>
<dbReference type="RefSeq" id="WP_157186730.1">
    <property type="nucleotide sequence ID" value="NZ_JBIAQY010000022.1"/>
</dbReference>
<accession>A0ABW6SC99</accession>
<evidence type="ECO:0000313" key="2">
    <source>
        <dbReference type="EMBL" id="MFF3573926.1"/>
    </source>
</evidence>
<proteinExistence type="predicted"/>
<protein>
    <recommendedName>
        <fullName evidence="4">Glycine zipper</fullName>
    </recommendedName>
</protein>
<name>A0ABW6SC99_9NOCA</name>
<feature type="signal peptide" evidence="1">
    <location>
        <begin position="1"/>
        <end position="28"/>
    </location>
</feature>
<reference evidence="2 3" key="1">
    <citation type="submission" date="2024-10" db="EMBL/GenBank/DDBJ databases">
        <title>The Natural Products Discovery Center: Release of the First 8490 Sequenced Strains for Exploring Actinobacteria Biosynthetic Diversity.</title>
        <authorList>
            <person name="Kalkreuter E."/>
            <person name="Kautsar S.A."/>
            <person name="Yang D."/>
            <person name="Bader C.D."/>
            <person name="Teijaro C.N."/>
            <person name="Fluegel L."/>
            <person name="Davis C.M."/>
            <person name="Simpson J.R."/>
            <person name="Lauterbach L."/>
            <person name="Steele A.D."/>
            <person name="Gui C."/>
            <person name="Meng S."/>
            <person name="Li G."/>
            <person name="Viehrig K."/>
            <person name="Ye F."/>
            <person name="Su P."/>
            <person name="Kiefer A.F."/>
            <person name="Nichols A."/>
            <person name="Cepeda A.J."/>
            <person name="Yan W."/>
            <person name="Fan B."/>
            <person name="Jiang Y."/>
            <person name="Adhikari A."/>
            <person name="Zheng C.-J."/>
            <person name="Schuster L."/>
            <person name="Cowan T.M."/>
            <person name="Smanski M.J."/>
            <person name="Chevrette M.G."/>
            <person name="De Carvalho L.P.S."/>
            <person name="Shen B."/>
        </authorList>
    </citation>
    <scope>NUCLEOTIDE SEQUENCE [LARGE SCALE GENOMIC DNA]</scope>
    <source>
        <strain evidence="2 3">NPDC002593</strain>
    </source>
</reference>
<evidence type="ECO:0008006" key="4">
    <source>
        <dbReference type="Google" id="ProtNLM"/>
    </source>
</evidence>
<feature type="chain" id="PRO_5046401882" description="Glycine zipper" evidence="1">
    <location>
        <begin position="29"/>
        <end position="238"/>
    </location>
</feature>
<dbReference type="Proteomes" id="UP001601992">
    <property type="component" value="Unassembled WGS sequence"/>
</dbReference>
<sequence length="238" mass="22710">MKKLNYAVSVATLAVGTIGVITVGSANAAVPVAATPVPDLSTLSVSLAPGVRYAANTQDRSAVLSTPLGTLTTRGGVVQVTDATGRAVVGQKFDTPPKAASDIPAVAATGIPRREADSPIAAQPVLNPAPVQQVDQQADFNAALGQAGAQFGLASGVGAMVGGVTGAAIGCPLGAITGGALMAVAPPVTPLAAIGGCILGAGAMGGVGAILGGALVGGTVGVASAAQMYNTLHAKGEA</sequence>
<dbReference type="EMBL" id="JBIAQY010000022">
    <property type="protein sequence ID" value="MFF3573926.1"/>
    <property type="molecule type" value="Genomic_DNA"/>
</dbReference>
<comment type="caution">
    <text evidence="2">The sequence shown here is derived from an EMBL/GenBank/DDBJ whole genome shotgun (WGS) entry which is preliminary data.</text>
</comment>
<keyword evidence="1" id="KW-0732">Signal</keyword>
<keyword evidence="3" id="KW-1185">Reference proteome</keyword>
<evidence type="ECO:0000313" key="3">
    <source>
        <dbReference type="Proteomes" id="UP001601992"/>
    </source>
</evidence>
<gene>
    <name evidence="2" type="ORF">ACFYXQ_39870</name>
</gene>
<organism evidence="2 3">
    <name type="scientific">Nocardia jiangxiensis</name>
    <dbReference type="NCBI Taxonomy" id="282685"/>
    <lineage>
        <taxon>Bacteria</taxon>
        <taxon>Bacillati</taxon>
        <taxon>Actinomycetota</taxon>
        <taxon>Actinomycetes</taxon>
        <taxon>Mycobacteriales</taxon>
        <taxon>Nocardiaceae</taxon>
        <taxon>Nocardia</taxon>
    </lineage>
</organism>